<reference evidence="1" key="1">
    <citation type="journal article" date="2020" name="Fungal Divers.">
        <title>Resolving the Mortierellaceae phylogeny through synthesis of multi-gene phylogenetics and phylogenomics.</title>
        <authorList>
            <person name="Vandepol N."/>
            <person name="Liber J."/>
            <person name="Desiro A."/>
            <person name="Na H."/>
            <person name="Kennedy M."/>
            <person name="Barry K."/>
            <person name="Grigoriev I.V."/>
            <person name="Miller A.N."/>
            <person name="O'Donnell K."/>
            <person name="Stajich J.E."/>
            <person name="Bonito G."/>
        </authorList>
    </citation>
    <scope>NUCLEOTIDE SEQUENCE</scope>
    <source>
        <strain evidence="1">NVP1</strain>
    </source>
</reference>
<organism evidence="1 2">
    <name type="scientific">Podila minutissima</name>
    <dbReference type="NCBI Taxonomy" id="64525"/>
    <lineage>
        <taxon>Eukaryota</taxon>
        <taxon>Fungi</taxon>
        <taxon>Fungi incertae sedis</taxon>
        <taxon>Mucoromycota</taxon>
        <taxon>Mortierellomycotina</taxon>
        <taxon>Mortierellomycetes</taxon>
        <taxon>Mortierellales</taxon>
        <taxon>Mortierellaceae</taxon>
        <taxon>Podila</taxon>
    </lineage>
</organism>
<gene>
    <name evidence="1" type="ORF">BG006_008808</name>
</gene>
<evidence type="ECO:0000313" key="2">
    <source>
        <dbReference type="Proteomes" id="UP000696485"/>
    </source>
</evidence>
<dbReference type="AlphaFoldDB" id="A0A9P5SVK6"/>
<proteinExistence type="predicted"/>
<evidence type="ECO:0000313" key="1">
    <source>
        <dbReference type="EMBL" id="KAF9336401.1"/>
    </source>
</evidence>
<comment type="caution">
    <text evidence="1">The sequence shown here is derived from an EMBL/GenBank/DDBJ whole genome shotgun (WGS) entry which is preliminary data.</text>
</comment>
<protein>
    <submittedName>
        <fullName evidence="1">Uncharacterized protein</fullName>
    </submittedName>
</protein>
<dbReference type="Proteomes" id="UP000696485">
    <property type="component" value="Unassembled WGS sequence"/>
</dbReference>
<sequence length="99" mass="9871">MNPPFGGGVPGLSGPGAMGGLTSVVGVQNPMAMFNGDWSNLDLSTTAAAAAAAGVTSPTVQNGSNALGIPTGIMSIEQQQQAHAMLVAQYRAKMAGQNR</sequence>
<name>A0A9P5SVK6_9FUNG</name>
<accession>A0A9P5SVK6</accession>
<dbReference type="EMBL" id="JAAAUY010000061">
    <property type="protein sequence ID" value="KAF9336401.1"/>
    <property type="molecule type" value="Genomic_DNA"/>
</dbReference>
<keyword evidence="2" id="KW-1185">Reference proteome</keyword>